<evidence type="ECO:0000313" key="3">
    <source>
        <dbReference type="Proteomes" id="UP000251144"/>
    </source>
</evidence>
<dbReference type="EMBL" id="PRLB01000001">
    <property type="protein sequence ID" value="RAW55833.1"/>
    <property type="molecule type" value="Genomic_DNA"/>
</dbReference>
<protein>
    <submittedName>
        <fullName evidence="2">Uncharacterized protein</fullName>
    </submittedName>
</protein>
<feature type="compositionally biased region" description="Basic and acidic residues" evidence="1">
    <location>
        <begin position="85"/>
        <end position="96"/>
    </location>
</feature>
<dbReference type="AlphaFoldDB" id="A0A329U3P0"/>
<organism evidence="2 3">
    <name type="scientific">Faecalibacterium prausnitzii</name>
    <dbReference type="NCBI Taxonomy" id="853"/>
    <lineage>
        <taxon>Bacteria</taxon>
        <taxon>Bacillati</taxon>
        <taxon>Bacillota</taxon>
        <taxon>Clostridia</taxon>
        <taxon>Eubacteriales</taxon>
        <taxon>Oscillospiraceae</taxon>
        <taxon>Faecalibacterium</taxon>
    </lineage>
</organism>
<proteinExistence type="predicted"/>
<reference evidence="2 3" key="1">
    <citation type="submission" date="2018-02" db="EMBL/GenBank/DDBJ databases">
        <title>Complete genome sequencing of Faecalibacterium prausnitzii strains isolated from the human gut.</title>
        <authorList>
            <person name="Fitzgerald B.C."/>
            <person name="Shkoporov A.N."/>
            <person name="Ross P.R."/>
            <person name="Hill C."/>
        </authorList>
    </citation>
    <scope>NUCLEOTIDE SEQUENCE [LARGE SCALE GENOMIC DNA]</scope>
    <source>
        <strain evidence="2 3">APC942/32-1</strain>
    </source>
</reference>
<dbReference type="Proteomes" id="UP000251144">
    <property type="component" value="Unassembled WGS sequence"/>
</dbReference>
<accession>A0A329U3P0</accession>
<evidence type="ECO:0000313" key="2">
    <source>
        <dbReference type="EMBL" id="RAW55833.1"/>
    </source>
</evidence>
<name>A0A329U3P0_9FIRM</name>
<gene>
    <name evidence="2" type="ORF">C4N26_02240</name>
</gene>
<comment type="caution">
    <text evidence="2">The sequence shown here is derived from an EMBL/GenBank/DDBJ whole genome shotgun (WGS) entry which is preliminary data.</text>
</comment>
<feature type="region of interest" description="Disordered" evidence="1">
    <location>
        <begin position="72"/>
        <end position="99"/>
    </location>
</feature>
<evidence type="ECO:0000256" key="1">
    <source>
        <dbReference type="SAM" id="MobiDB-lite"/>
    </source>
</evidence>
<sequence>MGFTSLPIKWAGKAAKPLYHTFRQKDTGDAKSRTFLQRKGSVFVQPLSLASLDSSPSRGASGETVHFAGTAKASPFGRGVTEGDGEGKPGRKEPLRSDGQALCQSDAIAVPELFVSGLALSVSSQAPRQLPQRGSHWHVGQLSSGRAKHNISEAAVLRCLGQRQLDKERCPEAAAPVSKARPLASCRASGVQWKVIRPAKASPFGRGGIAKQ</sequence>